<reference evidence="1" key="1">
    <citation type="submission" date="2022-05" db="EMBL/GenBank/DDBJ databases">
        <title>Chromosome-level genome of Chaenocephalus aceratus.</title>
        <authorList>
            <person name="Park H."/>
        </authorList>
    </citation>
    <scope>NUCLEOTIDE SEQUENCE</scope>
    <source>
        <strain evidence="1">KU_202001</strain>
    </source>
</reference>
<feature type="non-terminal residue" evidence="1">
    <location>
        <position position="108"/>
    </location>
</feature>
<organism evidence="1 2">
    <name type="scientific">Chaenocephalus aceratus</name>
    <name type="common">Blackfin icefish</name>
    <name type="synonym">Chaenichthys aceratus</name>
    <dbReference type="NCBI Taxonomy" id="36190"/>
    <lineage>
        <taxon>Eukaryota</taxon>
        <taxon>Metazoa</taxon>
        <taxon>Chordata</taxon>
        <taxon>Craniata</taxon>
        <taxon>Vertebrata</taxon>
        <taxon>Euteleostomi</taxon>
        <taxon>Actinopterygii</taxon>
        <taxon>Neopterygii</taxon>
        <taxon>Teleostei</taxon>
        <taxon>Neoteleostei</taxon>
        <taxon>Acanthomorphata</taxon>
        <taxon>Eupercaria</taxon>
        <taxon>Perciformes</taxon>
        <taxon>Notothenioidei</taxon>
        <taxon>Channichthyidae</taxon>
        <taxon>Chaenocephalus</taxon>
    </lineage>
</organism>
<proteinExistence type="predicted"/>
<dbReference type="EMBL" id="CM043796">
    <property type="protein sequence ID" value="KAI4816883.1"/>
    <property type="molecule type" value="Genomic_DNA"/>
</dbReference>
<gene>
    <name evidence="1" type="ORF">KUCAC02_009183</name>
</gene>
<protein>
    <submittedName>
        <fullName evidence="1">Uncharacterized protein</fullName>
    </submittedName>
</protein>
<sequence>RHHTPTAAEIKRCSSPGYKTVSALALPSALNRTTRCQQDTPSYTRRNLHTHRGRCSPGGGLSACPSRGCGDSTERGPVLDLDSRRLVPWCPEEHVKRERIWIRAKGSS</sequence>
<evidence type="ECO:0000313" key="1">
    <source>
        <dbReference type="EMBL" id="KAI4816883.1"/>
    </source>
</evidence>
<dbReference type="Proteomes" id="UP001057452">
    <property type="component" value="Chromosome 12"/>
</dbReference>
<name>A0ACB9WSK6_CHAAC</name>
<evidence type="ECO:0000313" key="2">
    <source>
        <dbReference type="Proteomes" id="UP001057452"/>
    </source>
</evidence>
<keyword evidence="2" id="KW-1185">Reference proteome</keyword>
<feature type="non-terminal residue" evidence="1">
    <location>
        <position position="1"/>
    </location>
</feature>
<accession>A0ACB9WSK6</accession>
<comment type="caution">
    <text evidence="1">The sequence shown here is derived from an EMBL/GenBank/DDBJ whole genome shotgun (WGS) entry which is preliminary data.</text>
</comment>